<dbReference type="AlphaFoldDB" id="A0A5B2VXG5"/>
<reference evidence="2 3" key="1">
    <citation type="submission" date="2019-09" db="EMBL/GenBank/DDBJ databases">
        <title>Salinarimonas rosea gen. nov., sp. nov., a new member of the a-2 subgroup of the Proteobacteria.</title>
        <authorList>
            <person name="Liu J."/>
        </authorList>
    </citation>
    <scope>NUCLEOTIDE SEQUENCE [LARGE SCALE GENOMIC DNA]</scope>
    <source>
        <strain evidence="2 3">BN140002</strain>
    </source>
</reference>
<dbReference type="EMBL" id="VUOA01000005">
    <property type="protein sequence ID" value="KAA2244031.1"/>
    <property type="molecule type" value="Genomic_DNA"/>
</dbReference>
<evidence type="ECO:0000313" key="2">
    <source>
        <dbReference type="EMBL" id="KAA2244031.1"/>
    </source>
</evidence>
<feature type="region of interest" description="Disordered" evidence="1">
    <location>
        <begin position="229"/>
        <end position="257"/>
    </location>
</feature>
<dbReference type="Proteomes" id="UP000323142">
    <property type="component" value="Unassembled WGS sequence"/>
</dbReference>
<keyword evidence="3" id="KW-1185">Reference proteome</keyword>
<dbReference type="RefSeq" id="WP_149815343.1">
    <property type="nucleotide sequence ID" value="NZ_VUOA01000005.1"/>
</dbReference>
<feature type="compositionally biased region" description="Low complexity" evidence="1">
    <location>
        <begin position="1"/>
        <end position="17"/>
    </location>
</feature>
<evidence type="ECO:0000256" key="1">
    <source>
        <dbReference type="SAM" id="MobiDB-lite"/>
    </source>
</evidence>
<reference evidence="2 3" key="2">
    <citation type="submission" date="2019-09" db="EMBL/GenBank/DDBJ databases">
        <authorList>
            <person name="Jin C."/>
        </authorList>
    </citation>
    <scope>NUCLEOTIDE SEQUENCE [LARGE SCALE GENOMIC DNA]</scope>
    <source>
        <strain evidence="2 3">BN140002</strain>
    </source>
</reference>
<proteinExistence type="predicted"/>
<dbReference type="InterPro" id="IPR010583">
    <property type="entry name" value="MipA"/>
</dbReference>
<accession>A0A5B2VXG5</accession>
<protein>
    <recommendedName>
        <fullName evidence="4">MipA/OmpV family protein</fullName>
    </recommendedName>
</protein>
<comment type="caution">
    <text evidence="2">The sequence shown here is derived from an EMBL/GenBank/DDBJ whole genome shotgun (WGS) entry which is preliminary data.</text>
</comment>
<feature type="region of interest" description="Disordered" evidence="1">
    <location>
        <begin position="1"/>
        <end position="33"/>
    </location>
</feature>
<gene>
    <name evidence="2" type="ORF">F0L46_01950</name>
</gene>
<sequence>MRHAASASKAEAEAAARAGDDDDDTAPEGWTLEAGFGSFAAPRRTGSRRYAPTLVPLLERGCDDVLEASTREGVTYRVFDDGWLKGGPLLDIDEKNRPGTRAGNGLRAGRYGNAGEGAFGKADLGPATARLELSEGILARRGLKAEATLSRDLTLAAGLSLDYGLKLQGGDRLYTATTYGLLRARRGLGDTGAVPGLTGVGPTLSVRQALTETQSPTGTIEATRLVGAAAQSGASRHGSSRNDTLVGLSWQTRLSPP</sequence>
<name>A0A5B2VXG5_9HYPH</name>
<evidence type="ECO:0008006" key="4">
    <source>
        <dbReference type="Google" id="ProtNLM"/>
    </source>
</evidence>
<dbReference type="Pfam" id="PF06629">
    <property type="entry name" value="MipA"/>
    <property type="match status" value="1"/>
</dbReference>
<evidence type="ECO:0000313" key="3">
    <source>
        <dbReference type="Proteomes" id="UP000323142"/>
    </source>
</evidence>
<organism evidence="2 3">
    <name type="scientific">Salinarimonas soli</name>
    <dbReference type="NCBI Taxonomy" id="1638099"/>
    <lineage>
        <taxon>Bacteria</taxon>
        <taxon>Pseudomonadati</taxon>
        <taxon>Pseudomonadota</taxon>
        <taxon>Alphaproteobacteria</taxon>
        <taxon>Hyphomicrobiales</taxon>
        <taxon>Salinarimonadaceae</taxon>
        <taxon>Salinarimonas</taxon>
    </lineage>
</organism>